<evidence type="ECO:0000313" key="1">
    <source>
        <dbReference type="EMBL" id="AYV82481.1"/>
    </source>
</evidence>
<gene>
    <name evidence="1" type="ORF">Hyperionvirus1_60</name>
</gene>
<reference evidence="1" key="1">
    <citation type="submission" date="2018-10" db="EMBL/GenBank/DDBJ databases">
        <title>Hidden diversity of soil giant viruses.</title>
        <authorList>
            <person name="Schulz F."/>
            <person name="Alteio L."/>
            <person name="Goudeau D."/>
            <person name="Ryan E.M."/>
            <person name="Malmstrom R.R."/>
            <person name="Blanchard J."/>
            <person name="Woyke T."/>
        </authorList>
    </citation>
    <scope>NUCLEOTIDE SEQUENCE</scope>
    <source>
        <strain evidence="1">HYV1</strain>
    </source>
</reference>
<evidence type="ECO:0008006" key="2">
    <source>
        <dbReference type="Google" id="ProtNLM"/>
    </source>
</evidence>
<proteinExistence type="predicted"/>
<sequence>MASGKIMGGRGDFAGRAFHCSSGCGFESDGSHDTTVHQWSCEKYKCRFKDLGCKFVGTFSRRYDHICEFSSCHNTSCDVRGDVKMVATHLPNCEWSLIQCTDCAQSYPQRIFIDHKKRCLTEMVVCDLCDEKMSRGALIKEHDDMCRKEKVLELQLWKKFFGKEFVDKEIAKIAKESYAGSSDNIVVIAACLNKLHTKMIQTLDLASKFERYLPLLEKLAETT</sequence>
<dbReference type="Gene3D" id="3.30.40.10">
    <property type="entry name" value="Zinc/RING finger domain, C3HC4 (zinc finger)"/>
    <property type="match status" value="2"/>
</dbReference>
<name>A0A3G5A8I6_9VIRU</name>
<accession>A0A3G5A8I6</accession>
<dbReference type="SUPFAM" id="SSF49599">
    <property type="entry name" value="TRAF domain-like"/>
    <property type="match status" value="1"/>
</dbReference>
<organism evidence="1">
    <name type="scientific">Hyperionvirus sp</name>
    <dbReference type="NCBI Taxonomy" id="2487770"/>
    <lineage>
        <taxon>Viruses</taxon>
        <taxon>Varidnaviria</taxon>
        <taxon>Bamfordvirae</taxon>
        <taxon>Nucleocytoviricota</taxon>
        <taxon>Megaviricetes</taxon>
        <taxon>Imitervirales</taxon>
        <taxon>Mimiviridae</taxon>
        <taxon>Klosneuvirinae</taxon>
    </lineage>
</organism>
<dbReference type="InterPro" id="IPR013083">
    <property type="entry name" value="Znf_RING/FYVE/PHD"/>
</dbReference>
<dbReference type="EMBL" id="MK072383">
    <property type="protein sequence ID" value="AYV82481.1"/>
    <property type="molecule type" value="Genomic_DNA"/>
</dbReference>
<protein>
    <recommendedName>
        <fullName evidence="2">TRAF-type domain-containing protein</fullName>
    </recommendedName>
</protein>